<keyword evidence="2" id="KW-0863">Zinc-finger</keyword>
<evidence type="ECO:0000313" key="10">
    <source>
        <dbReference type="Proteomes" id="UP000245119"/>
    </source>
</evidence>
<proteinExistence type="predicted"/>
<evidence type="ECO:0000256" key="6">
    <source>
        <dbReference type="ARBA" id="ARBA00023163"/>
    </source>
</evidence>
<evidence type="ECO:0000256" key="1">
    <source>
        <dbReference type="ARBA" id="ARBA00022723"/>
    </source>
</evidence>
<keyword evidence="1" id="KW-0479">Metal-binding</keyword>
<evidence type="ECO:0000313" key="9">
    <source>
        <dbReference type="EMBL" id="PVD27784.1"/>
    </source>
</evidence>
<keyword evidence="6" id="KW-0804">Transcription</keyword>
<reference evidence="9 10" key="1">
    <citation type="submission" date="2018-04" db="EMBL/GenBank/DDBJ databases">
        <title>The genome of golden apple snail Pomacea canaliculata provides insight into stress tolerance and invasive adaptation.</title>
        <authorList>
            <person name="Liu C."/>
            <person name="Liu B."/>
            <person name="Ren Y."/>
            <person name="Zhang Y."/>
            <person name="Wang H."/>
            <person name="Li S."/>
            <person name="Jiang F."/>
            <person name="Yin L."/>
            <person name="Zhang G."/>
            <person name="Qian W."/>
            <person name="Fan W."/>
        </authorList>
    </citation>
    <scope>NUCLEOTIDE SEQUENCE [LARGE SCALE GENOMIC DNA]</scope>
    <source>
        <strain evidence="9">SZHN2017</strain>
        <tissue evidence="9">Muscle</tissue>
    </source>
</reference>
<dbReference type="GO" id="GO:0004879">
    <property type="term" value="F:nuclear receptor activity"/>
    <property type="evidence" value="ECO:0007669"/>
    <property type="project" value="TreeGrafter"/>
</dbReference>
<feature type="domain" description="NR LBD" evidence="8">
    <location>
        <begin position="1"/>
        <end position="86"/>
    </location>
</feature>
<dbReference type="GO" id="GO:0008270">
    <property type="term" value="F:zinc ion binding"/>
    <property type="evidence" value="ECO:0007669"/>
    <property type="project" value="UniProtKB-KW"/>
</dbReference>
<evidence type="ECO:0000259" key="8">
    <source>
        <dbReference type="PROSITE" id="PS51843"/>
    </source>
</evidence>
<dbReference type="Gene3D" id="1.10.565.10">
    <property type="entry name" value="Retinoid X Receptor"/>
    <property type="match status" value="1"/>
</dbReference>
<dbReference type="EMBL" id="PZQS01000007">
    <property type="protein sequence ID" value="PVD27784.1"/>
    <property type="molecule type" value="Genomic_DNA"/>
</dbReference>
<keyword evidence="10" id="KW-1185">Reference proteome</keyword>
<dbReference type="InterPro" id="IPR035500">
    <property type="entry name" value="NHR-like_dom_sf"/>
</dbReference>
<dbReference type="InterPro" id="IPR000536">
    <property type="entry name" value="Nucl_hrmn_rcpt_lig-bd"/>
</dbReference>
<dbReference type="InterPro" id="IPR050234">
    <property type="entry name" value="Nuclear_hormone_rcpt_NR1"/>
</dbReference>
<evidence type="ECO:0000256" key="7">
    <source>
        <dbReference type="ARBA" id="ARBA00023170"/>
    </source>
</evidence>
<gene>
    <name evidence="9" type="ORF">C0Q70_12957</name>
</gene>
<dbReference type="PANTHER" id="PTHR24082:SF507">
    <property type="entry name" value="BILE ACID RECEPTOR-RELATED"/>
    <property type="match status" value="1"/>
</dbReference>
<evidence type="ECO:0000256" key="5">
    <source>
        <dbReference type="ARBA" id="ARBA00023125"/>
    </source>
</evidence>
<accession>A0A2T7P2Z1</accession>
<dbReference type="GO" id="GO:0000122">
    <property type="term" value="P:negative regulation of transcription by RNA polymerase II"/>
    <property type="evidence" value="ECO:0007669"/>
    <property type="project" value="TreeGrafter"/>
</dbReference>
<keyword evidence="4" id="KW-0805">Transcription regulation</keyword>
<dbReference type="AlphaFoldDB" id="A0A2T7P2Z1"/>
<keyword evidence="3" id="KW-0862">Zinc</keyword>
<dbReference type="GO" id="GO:0045944">
    <property type="term" value="P:positive regulation of transcription by RNA polymerase II"/>
    <property type="evidence" value="ECO:0007669"/>
    <property type="project" value="TreeGrafter"/>
</dbReference>
<dbReference type="Proteomes" id="UP000245119">
    <property type="component" value="Linkage Group LG7"/>
</dbReference>
<dbReference type="SUPFAM" id="SSF48508">
    <property type="entry name" value="Nuclear receptor ligand-binding domain"/>
    <property type="match status" value="1"/>
</dbReference>
<dbReference type="GO" id="GO:0000978">
    <property type="term" value="F:RNA polymerase II cis-regulatory region sequence-specific DNA binding"/>
    <property type="evidence" value="ECO:0007669"/>
    <property type="project" value="TreeGrafter"/>
</dbReference>
<evidence type="ECO:0000256" key="4">
    <source>
        <dbReference type="ARBA" id="ARBA00023015"/>
    </source>
</evidence>
<name>A0A2T7P2Z1_POMCA</name>
<dbReference type="OrthoDB" id="6352325at2759"/>
<keyword evidence="7" id="KW-0675">Receptor</keyword>
<evidence type="ECO:0000256" key="3">
    <source>
        <dbReference type="ARBA" id="ARBA00022833"/>
    </source>
</evidence>
<dbReference type="PROSITE" id="PS51843">
    <property type="entry name" value="NR_LBD"/>
    <property type="match status" value="1"/>
</dbReference>
<keyword evidence="5" id="KW-0238">DNA-binding</keyword>
<organism evidence="9 10">
    <name type="scientific">Pomacea canaliculata</name>
    <name type="common">Golden apple snail</name>
    <dbReference type="NCBI Taxonomy" id="400727"/>
    <lineage>
        <taxon>Eukaryota</taxon>
        <taxon>Metazoa</taxon>
        <taxon>Spiralia</taxon>
        <taxon>Lophotrochozoa</taxon>
        <taxon>Mollusca</taxon>
        <taxon>Gastropoda</taxon>
        <taxon>Caenogastropoda</taxon>
        <taxon>Architaenioglossa</taxon>
        <taxon>Ampullarioidea</taxon>
        <taxon>Ampullariidae</taxon>
        <taxon>Pomacea</taxon>
    </lineage>
</organism>
<dbReference type="PANTHER" id="PTHR24082">
    <property type="entry name" value="NUCLEAR HORMONE RECEPTOR"/>
    <property type="match status" value="1"/>
</dbReference>
<sequence>MSFFSADRSTLVERDKVQKVQEDYATALQAYAGLRFAEDHTLFARLIMKLTDLRNINEVHTQMLLRMKIDAIEPLLLEIFDLPNPKMCEDNAFGPQESWFTLPQSLSHVCQILVFVCAAL</sequence>
<dbReference type="GO" id="GO:0030154">
    <property type="term" value="P:cell differentiation"/>
    <property type="evidence" value="ECO:0007669"/>
    <property type="project" value="TreeGrafter"/>
</dbReference>
<evidence type="ECO:0000256" key="2">
    <source>
        <dbReference type="ARBA" id="ARBA00022771"/>
    </source>
</evidence>
<comment type="caution">
    <text evidence="9">The sequence shown here is derived from an EMBL/GenBank/DDBJ whole genome shotgun (WGS) entry which is preliminary data.</text>
</comment>
<protein>
    <recommendedName>
        <fullName evidence="8">NR LBD domain-containing protein</fullName>
    </recommendedName>
</protein>